<dbReference type="Pfam" id="PF00389">
    <property type="entry name" value="2-Hacid_dh"/>
    <property type="match status" value="1"/>
</dbReference>
<keyword evidence="8" id="KW-1185">Reference proteome</keyword>
<evidence type="ECO:0000313" key="8">
    <source>
        <dbReference type="Proteomes" id="UP001333818"/>
    </source>
</evidence>
<dbReference type="InterPro" id="IPR006140">
    <property type="entry name" value="D-isomer_DH_NAD-bd"/>
</dbReference>
<evidence type="ECO:0000259" key="5">
    <source>
        <dbReference type="Pfam" id="PF00389"/>
    </source>
</evidence>
<evidence type="ECO:0000259" key="6">
    <source>
        <dbReference type="Pfam" id="PF02826"/>
    </source>
</evidence>
<dbReference type="Gene3D" id="3.40.50.720">
    <property type="entry name" value="NAD(P)-binding Rossmann-like Domain"/>
    <property type="match status" value="2"/>
</dbReference>
<evidence type="ECO:0000256" key="1">
    <source>
        <dbReference type="ARBA" id="ARBA00005854"/>
    </source>
</evidence>
<evidence type="ECO:0000256" key="3">
    <source>
        <dbReference type="ARBA" id="ARBA00023027"/>
    </source>
</evidence>
<comment type="similarity">
    <text evidence="1 4">Belongs to the D-isomer specific 2-hydroxyacid dehydrogenase family.</text>
</comment>
<keyword evidence="2 4" id="KW-0560">Oxidoreductase</keyword>
<sequence length="319" mass="35322">MKVIISVEFFPELESRLPTDVEIIRVDRDGNFDGDASDAEVYFSAGLLQPEVLDRVLNAAPAVRWQHTPSAGVNHLLTPTSLARDLILTNGAGVHAIPIAEFVLALILDRAKDLRKLHERQTEHQWDYRWKDGIFLQELSEATVLIIGAGGIGQAIAERASGFGMRVWGSRKTPAPHPHFEKVVGATEWYDLLPEADFVVLALPLTPETHNIINAEVLRSLKRSAYLINIARGALVDEAALFTALSEGWIAGAGIDAFVTEPLPSDNSLWSAPNLFVTPHISWSSARTRTRSVDLFLDNLQRFRTGQPLRNIVDRHAGY</sequence>
<evidence type="ECO:0000256" key="2">
    <source>
        <dbReference type="ARBA" id="ARBA00023002"/>
    </source>
</evidence>
<dbReference type="PANTHER" id="PTHR43333:SF1">
    <property type="entry name" value="D-ISOMER SPECIFIC 2-HYDROXYACID DEHYDROGENASE NAD-BINDING DOMAIN-CONTAINING PROTEIN"/>
    <property type="match status" value="1"/>
</dbReference>
<feature type="domain" description="D-isomer specific 2-hydroxyacid dehydrogenase NAD-binding" evidence="6">
    <location>
        <begin position="104"/>
        <end position="282"/>
    </location>
</feature>
<reference evidence="7" key="1">
    <citation type="submission" date="2024-01" db="EMBL/GenBank/DDBJ databases">
        <title>Bank of Algae and Cyanobacteria of the Azores (BACA) strain genomes.</title>
        <authorList>
            <person name="Luz R."/>
            <person name="Cordeiro R."/>
            <person name="Fonseca A."/>
            <person name="Goncalves V."/>
        </authorList>
    </citation>
    <scope>NUCLEOTIDE SEQUENCE</scope>
    <source>
        <strain evidence="7">BACA0141</strain>
    </source>
</reference>
<dbReference type="PROSITE" id="PS00671">
    <property type="entry name" value="D_2_HYDROXYACID_DH_3"/>
    <property type="match status" value="1"/>
</dbReference>
<dbReference type="EMBL" id="JAZBJZ010000017">
    <property type="protein sequence ID" value="MEE3716388.1"/>
    <property type="molecule type" value="Genomic_DNA"/>
</dbReference>
<dbReference type="GO" id="GO:0051287">
    <property type="term" value="F:NAD binding"/>
    <property type="evidence" value="ECO:0007669"/>
    <property type="project" value="InterPro"/>
</dbReference>
<dbReference type="InterPro" id="IPR006139">
    <property type="entry name" value="D-isomer_2_OHA_DH_cat_dom"/>
</dbReference>
<dbReference type="Pfam" id="PF02826">
    <property type="entry name" value="2-Hacid_dh_C"/>
    <property type="match status" value="1"/>
</dbReference>
<organism evidence="7 8">
    <name type="scientific">Tumidithrix elongata BACA0141</name>
    <dbReference type="NCBI Taxonomy" id="2716417"/>
    <lineage>
        <taxon>Bacteria</taxon>
        <taxon>Bacillati</taxon>
        <taxon>Cyanobacteriota</taxon>
        <taxon>Cyanophyceae</taxon>
        <taxon>Pseudanabaenales</taxon>
        <taxon>Pseudanabaenaceae</taxon>
        <taxon>Tumidithrix</taxon>
        <taxon>Tumidithrix elongata</taxon>
    </lineage>
</organism>
<dbReference type="AlphaFoldDB" id="A0AAW9PVP1"/>
<protein>
    <submittedName>
        <fullName evidence="7">D-2-hydroxyacid dehydrogenase</fullName>
    </submittedName>
</protein>
<dbReference type="GO" id="GO:0016616">
    <property type="term" value="F:oxidoreductase activity, acting on the CH-OH group of donors, NAD or NADP as acceptor"/>
    <property type="evidence" value="ECO:0007669"/>
    <property type="project" value="InterPro"/>
</dbReference>
<dbReference type="Proteomes" id="UP001333818">
    <property type="component" value="Unassembled WGS sequence"/>
</dbReference>
<keyword evidence="3" id="KW-0520">NAD</keyword>
<gene>
    <name evidence="7" type="ORF">V2H45_06500</name>
</gene>
<dbReference type="InterPro" id="IPR029753">
    <property type="entry name" value="D-isomer_DH_CS"/>
</dbReference>
<evidence type="ECO:0000313" key="7">
    <source>
        <dbReference type="EMBL" id="MEE3716388.1"/>
    </source>
</evidence>
<dbReference type="PANTHER" id="PTHR43333">
    <property type="entry name" value="2-HACID_DH_C DOMAIN-CONTAINING PROTEIN"/>
    <property type="match status" value="1"/>
</dbReference>
<proteinExistence type="inferred from homology"/>
<evidence type="ECO:0000256" key="4">
    <source>
        <dbReference type="RuleBase" id="RU003719"/>
    </source>
</evidence>
<accession>A0AAW9PVP1</accession>
<dbReference type="SUPFAM" id="SSF52283">
    <property type="entry name" value="Formate/glycerate dehydrogenase catalytic domain-like"/>
    <property type="match status" value="1"/>
</dbReference>
<dbReference type="RefSeq" id="WP_330482816.1">
    <property type="nucleotide sequence ID" value="NZ_JAZBJZ010000017.1"/>
</dbReference>
<dbReference type="SUPFAM" id="SSF51735">
    <property type="entry name" value="NAD(P)-binding Rossmann-fold domains"/>
    <property type="match status" value="1"/>
</dbReference>
<name>A0AAW9PVP1_9CYAN</name>
<feature type="domain" description="D-isomer specific 2-hydroxyacid dehydrogenase catalytic" evidence="5">
    <location>
        <begin position="50"/>
        <end position="313"/>
    </location>
</feature>
<dbReference type="CDD" id="cd05300">
    <property type="entry name" value="2-Hacid_dh_1"/>
    <property type="match status" value="1"/>
</dbReference>
<dbReference type="InterPro" id="IPR036291">
    <property type="entry name" value="NAD(P)-bd_dom_sf"/>
</dbReference>
<comment type="caution">
    <text evidence="7">The sequence shown here is derived from an EMBL/GenBank/DDBJ whole genome shotgun (WGS) entry which is preliminary data.</text>
</comment>